<proteinExistence type="predicted"/>
<keyword evidence="2" id="KW-1185">Reference proteome</keyword>
<sequence length="265" mass="29490">MSLNVNSAWSATSAVLKNTFSFYDIKEIVGLAGFDTGKIAHLVQKSGSSVSKGQLISEIERELNNFSDNDKRHFLNIVIEEMLTRCSGVEEQLERYLTRLGWQVIENKVLPIEVLDRDDMIELDEVSKQDLIKAATRYRDGDLSGALSAACGAVDSLTVKIYQKHGLGDAAKASFQERCKVSLNKVGVFDAVNQELRDIEWKVSGLVPFRKNFEGALNQAAFIMQTLRANMADVHGTKPVFKPLVFDSIKWAQVLVRLLSGQYSA</sequence>
<gene>
    <name evidence="1" type="ORF">DPF_1603</name>
</gene>
<accession>A0A194AII6</accession>
<name>A0A194AII6_9BACT</name>
<dbReference type="RefSeq" id="WP_069858879.1">
    <property type="nucleotide sequence ID" value="NZ_BDFE01000016.1"/>
</dbReference>
<dbReference type="EMBL" id="BDFE01000016">
    <property type="protein sequence ID" value="GAU08886.1"/>
    <property type="molecule type" value="Genomic_DNA"/>
</dbReference>
<dbReference type="OrthoDB" id="9000887at2"/>
<evidence type="ECO:0008006" key="3">
    <source>
        <dbReference type="Google" id="ProtNLM"/>
    </source>
</evidence>
<dbReference type="AlphaFoldDB" id="A0A194AII6"/>
<dbReference type="Proteomes" id="UP000095200">
    <property type="component" value="Unassembled WGS sequence"/>
</dbReference>
<organism evidence="1 2">
    <name type="scientific">Desulfoplanes formicivorans</name>
    <dbReference type="NCBI Taxonomy" id="1592317"/>
    <lineage>
        <taxon>Bacteria</taxon>
        <taxon>Pseudomonadati</taxon>
        <taxon>Thermodesulfobacteriota</taxon>
        <taxon>Desulfovibrionia</taxon>
        <taxon>Desulfovibrionales</taxon>
        <taxon>Desulfoplanaceae</taxon>
        <taxon>Desulfoplanes</taxon>
    </lineage>
</organism>
<protein>
    <recommendedName>
        <fullName evidence="3">Abortive infection protein-like C-terminal domain-containing protein</fullName>
    </recommendedName>
</protein>
<reference evidence="2" key="1">
    <citation type="submission" date="2016-06" db="EMBL/GenBank/DDBJ databases">
        <title>Draft genome sequence of Desulfoplanes formicivorans strain Pf12B.</title>
        <authorList>
            <person name="Watanabe M."/>
            <person name="Kojima H."/>
            <person name="Fukui M."/>
        </authorList>
    </citation>
    <scope>NUCLEOTIDE SEQUENCE [LARGE SCALE GENOMIC DNA]</scope>
    <source>
        <strain evidence="2">Pf12B</strain>
    </source>
</reference>
<evidence type="ECO:0000313" key="2">
    <source>
        <dbReference type="Proteomes" id="UP000095200"/>
    </source>
</evidence>
<evidence type="ECO:0000313" key="1">
    <source>
        <dbReference type="EMBL" id="GAU08886.1"/>
    </source>
</evidence>
<comment type="caution">
    <text evidence="1">The sequence shown here is derived from an EMBL/GenBank/DDBJ whole genome shotgun (WGS) entry which is preliminary data.</text>
</comment>